<evidence type="ECO:0000313" key="6">
    <source>
        <dbReference type="Proteomes" id="UP000797356"/>
    </source>
</evidence>
<feature type="coiled-coil region" evidence="3">
    <location>
        <begin position="422"/>
        <end position="449"/>
    </location>
</feature>
<dbReference type="AlphaFoldDB" id="A0A8K0I237"/>
<dbReference type="Pfam" id="PF03000">
    <property type="entry name" value="NPH3"/>
    <property type="match status" value="1"/>
</dbReference>
<keyword evidence="1" id="KW-0833">Ubl conjugation pathway</keyword>
<evidence type="ECO:0000259" key="4">
    <source>
        <dbReference type="PROSITE" id="PS51649"/>
    </source>
</evidence>
<reference evidence="5" key="1">
    <citation type="journal article" date="2017" name="Gigascience">
        <title>The genome draft of coconut (Cocos nucifera).</title>
        <authorList>
            <person name="Xiao Y."/>
            <person name="Xu P."/>
            <person name="Fan H."/>
            <person name="Baudouin L."/>
            <person name="Xia W."/>
            <person name="Bocs S."/>
            <person name="Xu J."/>
            <person name="Li Q."/>
            <person name="Guo A."/>
            <person name="Zhou L."/>
            <person name="Li J."/>
            <person name="Wu Y."/>
            <person name="Ma Z."/>
            <person name="Armero A."/>
            <person name="Issali A.E."/>
            <person name="Liu N."/>
            <person name="Peng M."/>
            <person name="Yang Y."/>
        </authorList>
    </citation>
    <scope>NUCLEOTIDE SEQUENCE</scope>
    <source>
        <tissue evidence="5">Spear leaf of Hainan Tall coconut</tissue>
    </source>
</reference>
<evidence type="ECO:0000256" key="3">
    <source>
        <dbReference type="SAM" id="Coils"/>
    </source>
</evidence>
<dbReference type="UniPathway" id="UPA00143"/>
<protein>
    <submittedName>
        <fullName evidence="5">Putative BTB/POZ domain-containing protein</fullName>
    </submittedName>
</protein>
<evidence type="ECO:0000256" key="1">
    <source>
        <dbReference type="ARBA" id="ARBA00022786"/>
    </source>
</evidence>
<name>A0A8K0I237_COCNU</name>
<evidence type="ECO:0000313" key="5">
    <source>
        <dbReference type="EMBL" id="KAG1334074.1"/>
    </source>
</evidence>
<gene>
    <name evidence="5" type="ORF">COCNU_03G001930</name>
</gene>
<feature type="coiled-coil region" evidence="3">
    <location>
        <begin position="594"/>
        <end position="628"/>
    </location>
</feature>
<keyword evidence="3" id="KW-0175">Coiled coil</keyword>
<comment type="caution">
    <text evidence="5">The sequence shown here is derived from an EMBL/GenBank/DDBJ whole genome shotgun (WGS) entry which is preliminary data.</text>
</comment>
<accession>A0A8K0I237</accession>
<feature type="domain" description="NPH3" evidence="4">
    <location>
        <begin position="146"/>
        <end position="431"/>
    </location>
</feature>
<dbReference type="PROSITE" id="PS51649">
    <property type="entry name" value="NPH3"/>
    <property type="match status" value="1"/>
</dbReference>
<dbReference type="EMBL" id="CM017874">
    <property type="protein sequence ID" value="KAG1334074.1"/>
    <property type="molecule type" value="Genomic_DNA"/>
</dbReference>
<sequence length="630" mass="70887">MCLTLVGCPGGPDAFLLAAQFCYGVRVELAPKNILMVYCAAEYLEMTEQFDEENLLAVAESFFHKVIFHSWKDCILVLHSSEHSISKAETLHIVSKCLNALSTMACTDPSLFGWPMMMYGSLQSPGGSILWNGINTGARIRASLSDWWFEDISCLGVPMFKRLIETMKERGIRSENIAGALMYYSRKYLPGLDRRQSGQAGRTRSLASFAMAPAAVDQKLLLESIEKLLPQKKGKSYCRYLLGLLRVAMILNVCQSCRDSLERRIGMQLELATLDGLLIPNFSDSDYLYDTDCVERVIRHFLSSQELNIALFSPSSFDPATSPSSSPLSKVTKLIDSFLAEVAPDVNLKPKKMQSLLLVLPESLRSLDDGLYRALDIYFKLRLRTALSQSLHALESDDAAIVDDMAGQLLQRDGWVSLVRENRVLRVDMERMRSRVRKLELEFVDIKQEMGRDDLAEVAVTSKTTPVGLKLEASILEDYGLAHKAFSKFLYLADANKLLCEPHKIMRKKTLDYFIRLMVEARKHKIDAETLKGTRDKAIKEAGETSIKIDAVERRAEDAKVALRRAVEENFRLLAIQEAQVVEIKELKAQSAKVGELEAKVEKNKAMLKMAEEKIVKIQSKMEAWIEAAT</sequence>
<evidence type="ECO:0000256" key="2">
    <source>
        <dbReference type="PROSITE-ProRule" id="PRU00982"/>
    </source>
</evidence>
<dbReference type="OrthoDB" id="624345at2759"/>
<dbReference type="PANTHER" id="PTHR32370">
    <property type="entry name" value="OS12G0117600 PROTEIN"/>
    <property type="match status" value="1"/>
</dbReference>
<reference evidence="5" key="2">
    <citation type="submission" date="2019-07" db="EMBL/GenBank/DDBJ databases">
        <authorList>
            <person name="Yang Y."/>
            <person name="Bocs S."/>
            <person name="Baudouin L."/>
        </authorList>
    </citation>
    <scope>NUCLEOTIDE SEQUENCE</scope>
    <source>
        <tissue evidence="5">Spear leaf of Hainan Tall coconut</tissue>
    </source>
</reference>
<dbReference type="InterPro" id="IPR027356">
    <property type="entry name" value="NPH3_dom"/>
</dbReference>
<proteinExistence type="inferred from homology"/>
<keyword evidence="6" id="KW-1185">Reference proteome</keyword>
<dbReference type="InterPro" id="IPR043454">
    <property type="entry name" value="NPH3/RPT2-like"/>
</dbReference>
<organism evidence="5 6">
    <name type="scientific">Cocos nucifera</name>
    <name type="common">Coconut palm</name>
    <dbReference type="NCBI Taxonomy" id="13894"/>
    <lineage>
        <taxon>Eukaryota</taxon>
        <taxon>Viridiplantae</taxon>
        <taxon>Streptophyta</taxon>
        <taxon>Embryophyta</taxon>
        <taxon>Tracheophyta</taxon>
        <taxon>Spermatophyta</taxon>
        <taxon>Magnoliopsida</taxon>
        <taxon>Liliopsida</taxon>
        <taxon>Arecaceae</taxon>
        <taxon>Arecoideae</taxon>
        <taxon>Cocoseae</taxon>
        <taxon>Attaleinae</taxon>
        <taxon>Cocos</taxon>
    </lineage>
</organism>
<comment type="similarity">
    <text evidence="2">Belongs to the NPH3 family.</text>
</comment>
<dbReference type="GO" id="GO:0016567">
    <property type="term" value="P:protein ubiquitination"/>
    <property type="evidence" value="ECO:0007669"/>
    <property type="project" value="UniProtKB-UniPathway"/>
</dbReference>
<dbReference type="Proteomes" id="UP000797356">
    <property type="component" value="Chromosome 3"/>
</dbReference>